<dbReference type="GO" id="GO:0008374">
    <property type="term" value="F:O-acyltransferase activity"/>
    <property type="evidence" value="ECO:0007669"/>
    <property type="project" value="InterPro"/>
</dbReference>
<feature type="domain" description="O-acyltransferase WSD1 C-terminal" evidence="2">
    <location>
        <begin position="332"/>
        <end position="467"/>
    </location>
</feature>
<proteinExistence type="predicted"/>
<dbReference type="Pfam" id="PF06974">
    <property type="entry name" value="WS_DGAT_C"/>
    <property type="match status" value="1"/>
</dbReference>
<name>A0A226EYZ6_FOLCA</name>
<dbReference type="SUPFAM" id="SSF52777">
    <property type="entry name" value="CoA-dependent acyltransferases"/>
    <property type="match status" value="1"/>
</dbReference>
<dbReference type="InterPro" id="IPR045034">
    <property type="entry name" value="O-acyltransferase_WSD1-like"/>
</dbReference>
<protein>
    <submittedName>
        <fullName evidence="3">Putative diacylglycerol O-acyltransferase tgs1</fullName>
    </submittedName>
</protein>
<evidence type="ECO:0000256" key="1">
    <source>
        <dbReference type="SAM" id="Phobius"/>
    </source>
</evidence>
<dbReference type="InterPro" id="IPR009721">
    <property type="entry name" value="O-acyltransferase_WSD1_C"/>
</dbReference>
<evidence type="ECO:0000259" key="2">
    <source>
        <dbReference type="Pfam" id="PF06974"/>
    </source>
</evidence>
<dbReference type="OrthoDB" id="619536at2759"/>
<organism evidence="3 4">
    <name type="scientific">Folsomia candida</name>
    <name type="common">Springtail</name>
    <dbReference type="NCBI Taxonomy" id="158441"/>
    <lineage>
        <taxon>Eukaryota</taxon>
        <taxon>Metazoa</taxon>
        <taxon>Ecdysozoa</taxon>
        <taxon>Arthropoda</taxon>
        <taxon>Hexapoda</taxon>
        <taxon>Collembola</taxon>
        <taxon>Entomobryomorpha</taxon>
        <taxon>Isotomoidea</taxon>
        <taxon>Isotomidae</taxon>
        <taxon>Proisotominae</taxon>
        <taxon>Folsomia</taxon>
    </lineage>
</organism>
<dbReference type="GO" id="GO:0005886">
    <property type="term" value="C:plasma membrane"/>
    <property type="evidence" value="ECO:0007669"/>
    <property type="project" value="TreeGrafter"/>
</dbReference>
<sequence>MRQQLKNLTLILISIFAVVFITPPIFVLVILPLMLYRKVIIFLASWKKDIYRPLNICSGALVFDDIYGKPISSECVVTYLRDVHDTTQLIAKLEKAVQIHPELTCILHSWMSTLFWKKSSTFQLAQHITVNEEPDPEKIQQFLDSLPEQPFTKGFPLWEVISLPNYSNSKYDTKSALVWRFHHILADGLAIISFFNDFFDFDNSGKEMKSRENFPNLRPSKVTSKILNFFELVFVTPTETIFRFLKGIDSNPIKDQVRSAEMTRYQDLIAIDMADLKRICRTSKANITVLMFAGVTGALMKAMKERGRHICQDATSGYVMPSIFQHDGTLTNNLIAVPLRIPLSEAKLEQRLDQISNQFRHLFSSTIVIGFFLTNRALGLFGGTVRKYPEISKLGTVMHSNVAIFRENRFQLFGNPVERISPITGLIQKSCPIAIINLSYNGKMGITITADKAVFSGRDQLERVINDVICEINEIGRIPVHGEEVEMSLV</sequence>
<dbReference type="PANTHER" id="PTHR31650">
    <property type="entry name" value="O-ACYLTRANSFERASE (WSD1-LIKE) FAMILY PROTEIN"/>
    <property type="match status" value="1"/>
</dbReference>
<keyword evidence="3" id="KW-0808">Transferase</keyword>
<dbReference type="GO" id="GO:0019432">
    <property type="term" value="P:triglyceride biosynthetic process"/>
    <property type="evidence" value="ECO:0007669"/>
    <property type="project" value="TreeGrafter"/>
</dbReference>
<keyword evidence="1" id="KW-0812">Transmembrane</keyword>
<feature type="transmembrane region" description="Helical" evidence="1">
    <location>
        <begin position="12"/>
        <end position="35"/>
    </location>
</feature>
<evidence type="ECO:0000313" key="3">
    <source>
        <dbReference type="EMBL" id="OXA62823.1"/>
    </source>
</evidence>
<dbReference type="PANTHER" id="PTHR31650:SF1">
    <property type="entry name" value="WAX ESTER SYNTHASE_DIACYLGLYCEROL ACYLTRANSFERASE 4-RELATED"/>
    <property type="match status" value="1"/>
</dbReference>
<comment type="caution">
    <text evidence="3">The sequence shown here is derived from an EMBL/GenBank/DDBJ whole genome shotgun (WGS) entry which is preliminary data.</text>
</comment>
<reference evidence="3 4" key="1">
    <citation type="submission" date="2015-12" db="EMBL/GenBank/DDBJ databases">
        <title>The genome of Folsomia candida.</title>
        <authorList>
            <person name="Faddeeva A."/>
            <person name="Derks M.F."/>
            <person name="Anvar Y."/>
            <person name="Smit S."/>
            <person name="Van Straalen N."/>
            <person name="Roelofs D."/>
        </authorList>
    </citation>
    <scope>NUCLEOTIDE SEQUENCE [LARGE SCALE GENOMIC DNA]</scope>
    <source>
        <strain evidence="3 4">VU population</strain>
        <tissue evidence="3">Whole body</tissue>
    </source>
</reference>
<dbReference type="Proteomes" id="UP000198287">
    <property type="component" value="Unassembled WGS sequence"/>
</dbReference>
<keyword evidence="3" id="KW-0012">Acyltransferase</keyword>
<keyword evidence="1" id="KW-0472">Membrane</keyword>
<gene>
    <name evidence="3" type="ORF">Fcan01_00218</name>
</gene>
<accession>A0A226EYZ6</accession>
<keyword evidence="4" id="KW-1185">Reference proteome</keyword>
<keyword evidence="1" id="KW-1133">Transmembrane helix</keyword>
<dbReference type="AlphaFoldDB" id="A0A226EYZ6"/>
<dbReference type="EMBL" id="LNIX01000001">
    <property type="protein sequence ID" value="OXA62823.1"/>
    <property type="molecule type" value="Genomic_DNA"/>
</dbReference>
<evidence type="ECO:0000313" key="4">
    <source>
        <dbReference type="Proteomes" id="UP000198287"/>
    </source>
</evidence>